<reference evidence="1 2" key="1">
    <citation type="journal article" date="2016" name="Front. Microbiol.">
        <title>Genomic Resource of Rice Seed Associated Bacteria.</title>
        <authorList>
            <person name="Midha S."/>
            <person name="Bansal K."/>
            <person name="Sharma S."/>
            <person name="Kumar N."/>
            <person name="Patil P.P."/>
            <person name="Chaudhry V."/>
            <person name="Patil P.B."/>
        </authorList>
    </citation>
    <scope>NUCLEOTIDE SEQUENCE [LARGE SCALE GENOMIC DNA]</scope>
    <source>
        <strain evidence="1 2">NS258</strain>
    </source>
</reference>
<gene>
    <name evidence="1" type="ORF">NS258_09295</name>
</gene>
<organism evidence="1 2">
    <name type="scientific">Sphingomonas sanguinis</name>
    <dbReference type="NCBI Taxonomy" id="33051"/>
    <lineage>
        <taxon>Bacteria</taxon>
        <taxon>Pseudomonadati</taxon>
        <taxon>Pseudomonadota</taxon>
        <taxon>Alphaproteobacteria</taxon>
        <taxon>Sphingomonadales</taxon>
        <taxon>Sphingomonadaceae</taxon>
        <taxon>Sphingomonas</taxon>
    </lineage>
</organism>
<sequence>MAHVVVRTHGGLGNQLFQLLYARLYARVHGADLYEIHDLRYAHAFGRSGELARAPAPAPLRRMISGLRIPKLATRIGSARDAVHLVGTTYLDGYFQQVEDYAGFSDAILRDELIRLRNELGVSNAPARERGMHLRLGDFFASDADVVAHLVERLKKLGPDTSIVTNEEDRLATPEIAAILTANGARVVPTGDMTPEQVLRTLASFRHVDGNDSTLLFWASVLSGMDCEYGNVNLRMLRERFIRVLAS</sequence>
<proteinExistence type="predicted"/>
<comment type="caution">
    <text evidence="1">The sequence shown here is derived from an EMBL/GenBank/DDBJ whole genome shotgun (WGS) entry which is preliminary data.</text>
</comment>
<dbReference type="Proteomes" id="UP000074410">
    <property type="component" value="Unassembled WGS sequence"/>
</dbReference>
<dbReference type="PATRIC" id="fig|33051.5.peg.2930"/>
<evidence type="ECO:0000313" key="2">
    <source>
        <dbReference type="Proteomes" id="UP000074410"/>
    </source>
</evidence>
<name>A0A147J8H0_9SPHN</name>
<accession>A0A147J8H0</accession>
<evidence type="ECO:0000313" key="1">
    <source>
        <dbReference type="EMBL" id="KTW13345.1"/>
    </source>
</evidence>
<protein>
    <submittedName>
        <fullName evidence="1">Uncharacterized protein</fullName>
    </submittedName>
</protein>
<dbReference type="EMBL" id="LDTC01000064">
    <property type="protein sequence ID" value="KTW13345.1"/>
    <property type="molecule type" value="Genomic_DNA"/>
</dbReference>
<dbReference type="AlphaFoldDB" id="A0A147J8H0"/>
<dbReference type="RefSeq" id="WP_058716812.1">
    <property type="nucleotide sequence ID" value="NZ_LDTC01000064.1"/>
</dbReference>